<dbReference type="GO" id="GO:0000729">
    <property type="term" value="P:DNA double-strand break processing"/>
    <property type="evidence" value="ECO:0007669"/>
    <property type="project" value="TreeGrafter"/>
</dbReference>
<sequence>MRPLKSPPPPAAGTDDARATQLSLGRLRTTFGDEQLCKTTICNWFAEFKRCRFNLSDEFRDNRPSTAVNNKNIDAVRRMIETVRHVTTMKFGILRHRHESNTINVTQTFDDKKLCSRWIPHSLAESQKWSASLRNGMLTRFKEGWDIVTGDEHEFIATSPKQSSNQL</sequence>
<proteinExistence type="predicted"/>
<name>A0A4C1WTW7_EUMVA</name>
<evidence type="ECO:0000313" key="2">
    <source>
        <dbReference type="Proteomes" id="UP000299102"/>
    </source>
</evidence>
<dbReference type="InterPro" id="IPR052709">
    <property type="entry name" value="Transposase-MT_Hybrid"/>
</dbReference>
<accession>A0A4C1WTW7</accession>
<organism evidence="1 2">
    <name type="scientific">Eumeta variegata</name>
    <name type="common">Bagworm moth</name>
    <name type="synonym">Eumeta japonica</name>
    <dbReference type="NCBI Taxonomy" id="151549"/>
    <lineage>
        <taxon>Eukaryota</taxon>
        <taxon>Metazoa</taxon>
        <taxon>Ecdysozoa</taxon>
        <taxon>Arthropoda</taxon>
        <taxon>Hexapoda</taxon>
        <taxon>Insecta</taxon>
        <taxon>Pterygota</taxon>
        <taxon>Neoptera</taxon>
        <taxon>Endopterygota</taxon>
        <taxon>Lepidoptera</taxon>
        <taxon>Glossata</taxon>
        <taxon>Ditrysia</taxon>
        <taxon>Tineoidea</taxon>
        <taxon>Psychidae</taxon>
        <taxon>Oiketicinae</taxon>
        <taxon>Eumeta</taxon>
    </lineage>
</organism>
<dbReference type="GO" id="GO:0000793">
    <property type="term" value="C:condensed chromosome"/>
    <property type="evidence" value="ECO:0007669"/>
    <property type="project" value="TreeGrafter"/>
</dbReference>
<dbReference type="OrthoDB" id="10017160at2759"/>
<evidence type="ECO:0008006" key="3">
    <source>
        <dbReference type="Google" id="ProtNLM"/>
    </source>
</evidence>
<dbReference type="GO" id="GO:0003690">
    <property type="term" value="F:double-stranded DNA binding"/>
    <property type="evidence" value="ECO:0007669"/>
    <property type="project" value="TreeGrafter"/>
</dbReference>
<reference evidence="1 2" key="1">
    <citation type="journal article" date="2019" name="Commun. Biol.">
        <title>The bagworm genome reveals a unique fibroin gene that provides high tensile strength.</title>
        <authorList>
            <person name="Kono N."/>
            <person name="Nakamura H."/>
            <person name="Ohtoshi R."/>
            <person name="Tomita M."/>
            <person name="Numata K."/>
            <person name="Arakawa K."/>
        </authorList>
    </citation>
    <scope>NUCLEOTIDE SEQUENCE [LARGE SCALE GENOMIC DNA]</scope>
</reference>
<dbReference type="PANTHER" id="PTHR46060">
    <property type="entry name" value="MARINER MOS1 TRANSPOSASE-LIKE PROTEIN"/>
    <property type="match status" value="1"/>
</dbReference>
<dbReference type="GO" id="GO:0015074">
    <property type="term" value="P:DNA integration"/>
    <property type="evidence" value="ECO:0007669"/>
    <property type="project" value="TreeGrafter"/>
</dbReference>
<keyword evidence="2" id="KW-1185">Reference proteome</keyword>
<dbReference type="GO" id="GO:0044547">
    <property type="term" value="F:DNA topoisomerase binding"/>
    <property type="evidence" value="ECO:0007669"/>
    <property type="project" value="TreeGrafter"/>
</dbReference>
<gene>
    <name evidence="1" type="ORF">EVAR_79801_1</name>
</gene>
<comment type="caution">
    <text evidence="1">The sequence shown here is derived from an EMBL/GenBank/DDBJ whole genome shotgun (WGS) entry which is preliminary data.</text>
</comment>
<dbReference type="GO" id="GO:0035861">
    <property type="term" value="C:site of double-strand break"/>
    <property type="evidence" value="ECO:0007669"/>
    <property type="project" value="TreeGrafter"/>
</dbReference>
<dbReference type="GO" id="GO:0006303">
    <property type="term" value="P:double-strand break repair via nonhomologous end joining"/>
    <property type="evidence" value="ECO:0007669"/>
    <property type="project" value="TreeGrafter"/>
</dbReference>
<dbReference type="GO" id="GO:0042800">
    <property type="term" value="F:histone H3K4 methyltransferase activity"/>
    <property type="evidence" value="ECO:0007669"/>
    <property type="project" value="TreeGrafter"/>
</dbReference>
<dbReference type="GO" id="GO:0005634">
    <property type="term" value="C:nucleus"/>
    <property type="evidence" value="ECO:0007669"/>
    <property type="project" value="TreeGrafter"/>
</dbReference>
<dbReference type="Proteomes" id="UP000299102">
    <property type="component" value="Unassembled WGS sequence"/>
</dbReference>
<evidence type="ECO:0000313" key="1">
    <source>
        <dbReference type="EMBL" id="GBP53587.1"/>
    </source>
</evidence>
<dbReference type="PANTHER" id="PTHR46060:SF2">
    <property type="entry name" value="HISTONE-LYSINE N-METHYLTRANSFERASE SETMAR"/>
    <property type="match status" value="1"/>
</dbReference>
<dbReference type="AlphaFoldDB" id="A0A4C1WTW7"/>
<dbReference type="EMBL" id="BGZK01000629">
    <property type="protein sequence ID" value="GBP53587.1"/>
    <property type="molecule type" value="Genomic_DNA"/>
</dbReference>
<dbReference type="GO" id="GO:0031297">
    <property type="term" value="P:replication fork processing"/>
    <property type="evidence" value="ECO:0007669"/>
    <property type="project" value="TreeGrafter"/>
</dbReference>
<dbReference type="GO" id="GO:0003697">
    <property type="term" value="F:single-stranded DNA binding"/>
    <property type="evidence" value="ECO:0007669"/>
    <property type="project" value="TreeGrafter"/>
</dbReference>
<dbReference type="GO" id="GO:0000014">
    <property type="term" value="F:single-stranded DNA endodeoxyribonuclease activity"/>
    <property type="evidence" value="ECO:0007669"/>
    <property type="project" value="TreeGrafter"/>
</dbReference>
<dbReference type="GO" id="GO:0044774">
    <property type="term" value="P:mitotic DNA integrity checkpoint signaling"/>
    <property type="evidence" value="ECO:0007669"/>
    <property type="project" value="TreeGrafter"/>
</dbReference>
<dbReference type="GO" id="GO:0046975">
    <property type="term" value="F:histone H3K36 methyltransferase activity"/>
    <property type="evidence" value="ECO:0007669"/>
    <property type="project" value="TreeGrafter"/>
</dbReference>
<protein>
    <recommendedName>
        <fullName evidence="3">Mos1 transposase HTH domain-containing protein</fullName>
    </recommendedName>
</protein>